<name>A0A0V0J5E7_SCHSO</name>
<reference evidence="1" key="1">
    <citation type="submission" date="2016-01" db="EMBL/GenBank/DDBJ databases">
        <title>Reference transcriptome for the parasite Schistocephalus solidus: insights into the molecular evolution of parasitism.</title>
        <authorList>
            <person name="Hebert F.O."/>
            <person name="Grambauer S."/>
            <person name="Barber I."/>
            <person name="Landry C.R."/>
            <person name="Aubin-Horth N."/>
        </authorList>
    </citation>
    <scope>NUCLEOTIDE SEQUENCE</scope>
</reference>
<feature type="non-terminal residue" evidence="1">
    <location>
        <position position="158"/>
    </location>
</feature>
<accession>A0A0V0J5E7</accession>
<dbReference type="AlphaFoldDB" id="A0A0V0J5E7"/>
<organism evidence="1">
    <name type="scientific">Schistocephalus solidus</name>
    <name type="common">Tapeworm</name>
    <dbReference type="NCBI Taxonomy" id="70667"/>
    <lineage>
        <taxon>Eukaryota</taxon>
        <taxon>Metazoa</taxon>
        <taxon>Spiralia</taxon>
        <taxon>Lophotrochozoa</taxon>
        <taxon>Platyhelminthes</taxon>
        <taxon>Cestoda</taxon>
        <taxon>Eucestoda</taxon>
        <taxon>Diphyllobothriidea</taxon>
        <taxon>Diphyllobothriidae</taxon>
        <taxon>Schistocephalus</taxon>
    </lineage>
</organism>
<protein>
    <submittedName>
        <fullName evidence="1">Uncharacterized protein</fullName>
    </submittedName>
</protein>
<proteinExistence type="predicted"/>
<dbReference type="EMBL" id="GEEE01002959">
    <property type="protein sequence ID" value="JAP60266.1"/>
    <property type="molecule type" value="Transcribed_RNA"/>
</dbReference>
<feature type="non-terminal residue" evidence="1">
    <location>
        <position position="1"/>
    </location>
</feature>
<sequence>YCLICQSTSLYHATLPTCESNLTDETGGDFGSLVFGFLVVRPHCVMSNSLALYQNASQLVCMVSSKKMGLKNAFYSLGGPKSKALFAFVSRCLVVQKQLLKGLRATGIVNGEAFRHQKHITDITGPSCAICLLTILAYDLCCCRKPFGHRQIAMQLLR</sequence>
<evidence type="ECO:0000313" key="1">
    <source>
        <dbReference type="EMBL" id="JAP60266.1"/>
    </source>
</evidence>
<gene>
    <name evidence="1" type="ORF">TR139484</name>
</gene>